<reference evidence="2 3" key="1">
    <citation type="submission" date="2020-08" db="EMBL/GenBank/DDBJ databases">
        <title>Sequencing the genomes of 1000 actinobacteria strains.</title>
        <authorList>
            <person name="Klenk H.-P."/>
        </authorList>
    </citation>
    <scope>NUCLEOTIDE SEQUENCE [LARGE SCALE GENOMIC DNA]</scope>
    <source>
        <strain evidence="2 3">DSM 45362</strain>
    </source>
</reference>
<name>A0A841C403_9ACTN</name>
<sequence>MQSIADHLIARPWLAALALLLAGAYAARQRHLAWQHRRHAAGARWLTVAAPQDVTAHAAADFWAVMTGVLTGGGWRRLLYGVPHVAWEYTWTGRELTLRVWVPGTVPAASVQAAAVAAWPGTTVRTGPADAPIPAAVHAVGGAHWPQQSDSAPLRTDHDADPLRALLAAGAQVRAGQHACVQVLARPATARRLRRARRTAAGHPPAGDLTGLVLRGLLGLVEVFLPGPSRPAGPGPVRRDPVRDAGQRTTVDKAVRVPHYEIAVRYAVAADRTGPGEPGPQTAERLGTLRHSVAAAAAAYTGPNRLRQLPVPHPVAVLAARRLHRGFLATATELGVLAAVPQDLAVPGLERARAAAVPAPTAVPAGGRGVKVLGRDQVGGHSVGLAAVDARQHVHLVGKTGVGKSTLMLNMILGDIHAGRGTVVIDPRGDLVTDILDRLPAAYADRTAIIDPYQAHQACINPLDDDGDPHLAVDNLVGIFSKVFQQYWGPRMDDTLRTCCLTLMRHANPSLSLVPPLLNDRAFRSRFTHDLTDPEGLLGFWTWYDSMNEAQKAVVIGPVLGRLRILLSRGFVKDVIGTPYSSFRMGDILDGGILLCRLPKGILGDDTARLLGSLIVARTWQAATARATIPEQRRRDATLYIDECHNFLNLPGAIDDMLAEARGFRLGIVLAHQNLAQLPRETAAAVSANARSKIYFNVDPHDARELSRHTTPYVSEHDLAHLDMHTAAARLLVGNRELPAFTLTTHPPSAVVGEATAIRQAVAAAHQSPDTQPALEELARTTARRR</sequence>
<feature type="region of interest" description="Disordered" evidence="1">
    <location>
        <begin position="764"/>
        <end position="786"/>
    </location>
</feature>
<dbReference type="PANTHER" id="PTHR30121:SF11">
    <property type="entry name" value="AAA+ ATPASE DOMAIN-CONTAINING PROTEIN"/>
    <property type="match status" value="1"/>
</dbReference>
<keyword evidence="3" id="KW-1185">Reference proteome</keyword>
<accession>A0A841C403</accession>
<evidence type="ECO:0000313" key="2">
    <source>
        <dbReference type="EMBL" id="MBB5874615.1"/>
    </source>
</evidence>
<dbReference type="InterPro" id="IPR027417">
    <property type="entry name" value="P-loop_NTPase"/>
</dbReference>
<keyword evidence="2" id="KW-0067">ATP-binding</keyword>
<organism evidence="2 3">
    <name type="scientific">Allocatelliglobosispora scoriae</name>
    <dbReference type="NCBI Taxonomy" id="643052"/>
    <lineage>
        <taxon>Bacteria</taxon>
        <taxon>Bacillati</taxon>
        <taxon>Actinomycetota</taxon>
        <taxon>Actinomycetes</taxon>
        <taxon>Micromonosporales</taxon>
        <taxon>Micromonosporaceae</taxon>
        <taxon>Allocatelliglobosispora</taxon>
    </lineage>
</organism>
<proteinExistence type="predicted"/>
<comment type="caution">
    <text evidence="2">The sequence shown here is derived from an EMBL/GenBank/DDBJ whole genome shotgun (WGS) entry which is preliminary data.</text>
</comment>
<gene>
    <name evidence="2" type="ORF">F4553_008049</name>
</gene>
<keyword evidence="2" id="KW-0547">Nucleotide-binding</keyword>
<dbReference type="EMBL" id="JACHMN010000003">
    <property type="protein sequence ID" value="MBB5874615.1"/>
    <property type="molecule type" value="Genomic_DNA"/>
</dbReference>
<dbReference type="RefSeq" id="WP_184846874.1">
    <property type="nucleotide sequence ID" value="NZ_JACHMN010000003.1"/>
</dbReference>
<protein>
    <submittedName>
        <fullName evidence="2">Energy-coupling factor transporter ATP-binding protein EcfA2</fullName>
    </submittedName>
</protein>
<dbReference type="GO" id="GO:0005524">
    <property type="term" value="F:ATP binding"/>
    <property type="evidence" value="ECO:0007669"/>
    <property type="project" value="UniProtKB-KW"/>
</dbReference>
<dbReference type="PANTHER" id="PTHR30121">
    <property type="entry name" value="UNCHARACTERIZED PROTEIN YJGR-RELATED"/>
    <property type="match status" value="1"/>
</dbReference>
<evidence type="ECO:0000256" key="1">
    <source>
        <dbReference type="SAM" id="MobiDB-lite"/>
    </source>
</evidence>
<dbReference type="Proteomes" id="UP000587527">
    <property type="component" value="Unassembled WGS sequence"/>
</dbReference>
<evidence type="ECO:0000313" key="3">
    <source>
        <dbReference type="Proteomes" id="UP000587527"/>
    </source>
</evidence>
<dbReference type="InterPro" id="IPR051162">
    <property type="entry name" value="T4SS_component"/>
</dbReference>
<dbReference type="CDD" id="cd01127">
    <property type="entry name" value="TrwB_TraG_TraD_VirD4"/>
    <property type="match status" value="2"/>
</dbReference>
<dbReference type="Gene3D" id="3.40.50.300">
    <property type="entry name" value="P-loop containing nucleotide triphosphate hydrolases"/>
    <property type="match status" value="2"/>
</dbReference>
<dbReference type="SUPFAM" id="SSF52540">
    <property type="entry name" value="P-loop containing nucleoside triphosphate hydrolases"/>
    <property type="match status" value="1"/>
</dbReference>
<dbReference type="AlphaFoldDB" id="A0A841C403"/>